<dbReference type="OMA" id="FICIAHW"/>
<keyword evidence="1" id="KW-0732">Signal</keyword>
<dbReference type="InterPro" id="IPR052766">
    <property type="entry name" value="S41A_metabolite_peptidase"/>
</dbReference>
<dbReference type="HOGENOM" id="CLU_014251_0_1_1"/>
<reference evidence="5" key="2">
    <citation type="submission" date="2013-04" db="EMBL/GenBank/DDBJ databases">
        <title>Genomic mechanisms accounting for the adaptation to parasitism in nematode-trapping fungi.</title>
        <authorList>
            <person name="Ahren D.G."/>
        </authorList>
    </citation>
    <scope>NUCLEOTIDE SEQUENCE [LARGE SCALE GENOMIC DNA]</scope>
    <source>
        <strain evidence="5">CBS 200.50</strain>
    </source>
</reference>
<dbReference type="GO" id="GO:0008236">
    <property type="term" value="F:serine-type peptidase activity"/>
    <property type="evidence" value="ECO:0007669"/>
    <property type="project" value="InterPro"/>
</dbReference>
<dbReference type="OrthoDB" id="27214at2759"/>
<protein>
    <submittedName>
        <fullName evidence="4">Uncharacterized protein</fullName>
    </submittedName>
</protein>
<evidence type="ECO:0000259" key="2">
    <source>
        <dbReference type="Pfam" id="PF03572"/>
    </source>
</evidence>
<dbReference type="InterPro" id="IPR005151">
    <property type="entry name" value="Tail-specific_protease"/>
</dbReference>
<dbReference type="Proteomes" id="UP000015100">
    <property type="component" value="Unassembled WGS sequence"/>
</dbReference>
<gene>
    <name evidence="4" type="ORF">H072_4525</name>
</gene>
<feature type="domain" description="Tail specific protease" evidence="2">
    <location>
        <begin position="366"/>
        <end position="575"/>
    </location>
</feature>
<dbReference type="Pfam" id="PF23658">
    <property type="entry name" value="PDZ_CPAF_rel"/>
    <property type="match status" value="1"/>
</dbReference>
<feature type="chain" id="PRO_5004549092" evidence="1">
    <location>
        <begin position="20"/>
        <end position="702"/>
    </location>
</feature>
<dbReference type="PANTHER" id="PTHR37049">
    <property type="entry name" value="PEPTIDASE S41 FAMILY PROTEIN"/>
    <property type="match status" value="1"/>
</dbReference>
<comment type="caution">
    <text evidence="4">The sequence shown here is derived from an EMBL/GenBank/DDBJ whole genome shotgun (WGS) entry which is preliminary data.</text>
</comment>
<feature type="domain" description="CPAF-like PDZ" evidence="3">
    <location>
        <begin position="167"/>
        <end position="286"/>
    </location>
</feature>
<dbReference type="eggNOG" id="ENOG502S90K">
    <property type="taxonomic scope" value="Eukaryota"/>
</dbReference>
<accession>S8BQ34</accession>
<dbReference type="GO" id="GO:0006508">
    <property type="term" value="P:proteolysis"/>
    <property type="evidence" value="ECO:0007669"/>
    <property type="project" value="InterPro"/>
</dbReference>
<name>S8BQ34_DACHA</name>
<evidence type="ECO:0000313" key="4">
    <source>
        <dbReference type="EMBL" id="EPS41573.1"/>
    </source>
</evidence>
<reference evidence="4 5" key="1">
    <citation type="journal article" date="2013" name="PLoS Genet.">
        <title>Genomic mechanisms accounting for the adaptation to parasitism in nematode-trapping fungi.</title>
        <authorList>
            <person name="Meerupati T."/>
            <person name="Andersson K.M."/>
            <person name="Friman E."/>
            <person name="Kumar D."/>
            <person name="Tunlid A."/>
            <person name="Ahren D."/>
        </authorList>
    </citation>
    <scope>NUCLEOTIDE SEQUENCE [LARGE SCALE GENOMIC DNA]</scope>
    <source>
        <strain evidence="4 5">CBS 200.50</strain>
    </source>
</reference>
<dbReference type="EMBL" id="AQGS01000237">
    <property type="protein sequence ID" value="EPS41573.1"/>
    <property type="molecule type" value="Genomic_DNA"/>
</dbReference>
<dbReference type="InterPro" id="IPR056186">
    <property type="entry name" value="PDZ_CPAF-rel"/>
</dbReference>
<dbReference type="Pfam" id="PF03572">
    <property type="entry name" value="Peptidase_S41"/>
    <property type="match status" value="1"/>
</dbReference>
<dbReference type="SUPFAM" id="SSF52096">
    <property type="entry name" value="ClpP/crotonase"/>
    <property type="match status" value="1"/>
</dbReference>
<evidence type="ECO:0000256" key="1">
    <source>
        <dbReference type="SAM" id="SignalP"/>
    </source>
</evidence>
<evidence type="ECO:0000313" key="5">
    <source>
        <dbReference type="Proteomes" id="UP000015100"/>
    </source>
</evidence>
<dbReference type="Gene3D" id="3.90.226.10">
    <property type="entry name" value="2-enoyl-CoA Hydratase, Chain A, domain 1"/>
    <property type="match status" value="1"/>
</dbReference>
<organism evidence="4 5">
    <name type="scientific">Dactylellina haptotyla (strain CBS 200.50)</name>
    <name type="common">Nematode-trapping fungus</name>
    <name type="synonym">Monacrosporium haptotylum</name>
    <dbReference type="NCBI Taxonomy" id="1284197"/>
    <lineage>
        <taxon>Eukaryota</taxon>
        <taxon>Fungi</taxon>
        <taxon>Dikarya</taxon>
        <taxon>Ascomycota</taxon>
        <taxon>Pezizomycotina</taxon>
        <taxon>Orbiliomycetes</taxon>
        <taxon>Orbiliales</taxon>
        <taxon>Orbiliaceae</taxon>
        <taxon>Dactylellina</taxon>
    </lineage>
</organism>
<proteinExistence type="predicted"/>
<dbReference type="STRING" id="1284197.S8BQ34"/>
<keyword evidence="5" id="KW-1185">Reference proteome</keyword>
<dbReference type="AlphaFoldDB" id="S8BQ34"/>
<sequence>MASFKSVALLALAAGAVTASPVAPTRTTGEGACAEIASMQKAYKASFVAQNPGATVTPMMTAPVALATECLFSVPINRKAALEQLTGVQRYLQFQSTLGFQKNPPKEDGFQAPQPLDLVAQITDLSHKVRAKEITKEYDFELKLRNIIASANDGHLTATMGGLLAIQFDSPFNIVSVSKDGVRMPEIFQGIINQKGELEATGSAIIGIDGLNVTEYLNKIAFGTGLQSPDARFNGLSPSKGRTGQVQGDGFFRHRRRYPGKDGFSVRFANGTTQDYQFTASIAGNFANVTDANSFYDVFVKGGQMLASAPNPRCGKDGVLSRVGRIGKKVNAWREHTPISPPQVGLKPEMTDKGGIFAGYFLKSDTAVIKLTAFAPECWSDVPETIGMIQKFLNLCRQRKATKLILDITNNGGGYIMMGYDLFMQLFPDTLPYSGQRNRECAAGLIEARAFADLSFDRLATIANSNDTEKSALAFAATWSNWAYSVNLNDDYKPFKNVEELIGPVRINKDRYSSLWRFNATEPIFGLGVEDYNAQPSLTQPFAAENIILLTDGQCSSTCSTFSEFMQTQKKVKSVAIGGIPTPGRGMPLVGGVRGSEILSYQNLLDSANAVEEFSPTQDPEQISSRKRDLPQKLPLPISGNVNSLDNVRKGHEAPLQFVEEAATCRMFYTKETLANIEALWNSIDDAAFGSGKGCAVGSLKN</sequence>
<evidence type="ECO:0000259" key="3">
    <source>
        <dbReference type="Pfam" id="PF23658"/>
    </source>
</evidence>
<dbReference type="PANTHER" id="PTHR37049:SF4">
    <property type="entry name" value="RHODANESE DOMAIN-CONTAINING PROTEIN"/>
    <property type="match status" value="1"/>
</dbReference>
<feature type="signal peptide" evidence="1">
    <location>
        <begin position="1"/>
        <end position="19"/>
    </location>
</feature>
<dbReference type="InterPro" id="IPR029045">
    <property type="entry name" value="ClpP/crotonase-like_dom_sf"/>
</dbReference>